<dbReference type="InterPro" id="IPR040521">
    <property type="entry name" value="KDZ"/>
</dbReference>
<organism evidence="3 4">
    <name type="scientific">Mycena pura</name>
    <dbReference type="NCBI Taxonomy" id="153505"/>
    <lineage>
        <taxon>Eukaryota</taxon>
        <taxon>Fungi</taxon>
        <taxon>Dikarya</taxon>
        <taxon>Basidiomycota</taxon>
        <taxon>Agaricomycotina</taxon>
        <taxon>Agaricomycetes</taxon>
        <taxon>Agaricomycetidae</taxon>
        <taxon>Agaricales</taxon>
        <taxon>Marasmiineae</taxon>
        <taxon>Mycenaceae</taxon>
        <taxon>Mycena</taxon>
    </lineage>
</organism>
<gene>
    <name evidence="3" type="ORF">GGX14DRAFT_365133</name>
</gene>
<feature type="region of interest" description="Disordered" evidence="1">
    <location>
        <begin position="823"/>
        <end position="864"/>
    </location>
</feature>
<name>A0AAD6VG41_9AGAR</name>
<dbReference type="Proteomes" id="UP001219525">
    <property type="component" value="Unassembled WGS sequence"/>
</dbReference>
<accession>A0AAD6VG41</accession>
<protein>
    <recommendedName>
        <fullName evidence="2">CxC2-like cysteine cluster KDZ transposase-associated domain-containing protein</fullName>
    </recommendedName>
</protein>
<sequence>MERFLASEDVFAQAFLDSFYDTHVGEPCQCGSGEPRDVRCLDCLQTDIVCRQCFLRQHRRTPTHWASVWNEDELFFEKTDISCVRDDSAIYLGHHGEICPKASPREGFTLVDVNGIHATVIRFCGCSPTPSKLEQLVRAGIFPASTDTPKTGFTFHVLERWKYYRHQGHLSMWDFMRILQRLTDAWLPDSVPDPSKYFDNVSRFFNYLQTKVSRGQYHGGDEVLPGDNERAFPHRPPGYLGTVCAACPEPGVNMPLVVSIPTYLRHLHSEHITLDGNFKANLFYKRDNGTDEALTDGRMYFPPQREFKAYAKSYVVNPDDRDVPCKAHIGSIRNQGRFKYKNTSVSGVVASACCHGLPAAFVDMIISEAFAIVQLAQVNHLRQKNTPPYPPESQPPRTQSYDSYCSWIANQLTRVANLFPEDKWLVDLLKQMEGQIPANHIAGHGRPCQIMYQPAYFPCRAHFHGETAEVIWSWLNGFGASMRQMNGGARHDNLNFAVDAWNHNKILRLAKLLGDERREALRVLDRNMHVLQIICKQHADQVVEWSKEPRTSGVYQHAMKSAATIDDVLEVLKKKEVEQGRTYEAKDRPPTAEWIRWGFDLERLQLKTRAYVKMHTKHPLQSTWDEVADLRDTLNDELQEFRARQIALFPAWDLSKVDVVEPEKSTVQLPSRLLQEHSPLAGSLESALVSQEVQLRIGQANSQILTVQDATVTLSVVKGTRSYDYRGQGGNTRAQHKKEFAQMLRDLEIEIYNHARQALVTLEPDAAAPFPVMTVADTVRKETHVFRMRGDSRFVDGSVWALGSGGPERGTGSMMEDISGHATAAGMDSEGESSEWEDEDEPSPVKRRKTGKGRAKPDAKPKTQLKEGWIWGENALSVPGQTNKTVEDFKRESERVQFYRAESEMYRWLEQYERKHAELWRTIKRFRRDAELWDKRANFVRSRDVNAMGAVTYARTQAAMWRHLKMAAVKIYKDADSGAHRHWVEATTFEDLASRIDATRDNIFKWMDNMVRRP</sequence>
<dbReference type="AlphaFoldDB" id="A0AAD6VG41"/>
<dbReference type="Pfam" id="PF18803">
    <property type="entry name" value="CxC2"/>
    <property type="match status" value="1"/>
</dbReference>
<dbReference type="InterPro" id="IPR041457">
    <property type="entry name" value="CxC2_KDZ-assoc"/>
</dbReference>
<evidence type="ECO:0000256" key="1">
    <source>
        <dbReference type="SAM" id="MobiDB-lite"/>
    </source>
</evidence>
<feature type="domain" description="CxC2-like cysteine cluster KDZ transposase-associated" evidence="2">
    <location>
        <begin position="90"/>
        <end position="185"/>
    </location>
</feature>
<dbReference type="Pfam" id="PF18758">
    <property type="entry name" value="KDZ"/>
    <property type="match status" value="1"/>
</dbReference>
<evidence type="ECO:0000313" key="4">
    <source>
        <dbReference type="Proteomes" id="UP001219525"/>
    </source>
</evidence>
<evidence type="ECO:0000259" key="2">
    <source>
        <dbReference type="Pfam" id="PF18803"/>
    </source>
</evidence>
<feature type="compositionally biased region" description="Acidic residues" evidence="1">
    <location>
        <begin position="829"/>
        <end position="842"/>
    </location>
</feature>
<feature type="compositionally biased region" description="Basic and acidic residues" evidence="1">
    <location>
        <begin position="855"/>
        <end position="864"/>
    </location>
</feature>
<dbReference type="EMBL" id="JARJCW010000032">
    <property type="protein sequence ID" value="KAJ7208874.1"/>
    <property type="molecule type" value="Genomic_DNA"/>
</dbReference>
<evidence type="ECO:0000313" key="3">
    <source>
        <dbReference type="EMBL" id="KAJ7208874.1"/>
    </source>
</evidence>
<proteinExistence type="predicted"/>
<reference evidence="3" key="1">
    <citation type="submission" date="2023-03" db="EMBL/GenBank/DDBJ databases">
        <title>Massive genome expansion in bonnet fungi (Mycena s.s.) driven by repeated elements and novel gene families across ecological guilds.</title>
        <authorList>
            <consortium name="Lawrence Berkeley National Laboratory"/>
            <person name="Harder C.B."/>
            <person name="Miyauchi S."/>
            <person name="Viragh M."/>
            <person name="Kuo A."/>
            <person name="Thoen E."/>
            <person name="Andreopoulos B."/>
            <person name="Lu D."/>
            <person name="Skrede I."/>
            <person name="Drula E."/>
            <person name="Henrissat B."/>
            <person name="Morin E."/>
            <person name="Kohler A."/>
            <person name="Barry K."/>
            <person name="LaButti K."/>
            <person name="Morin E."/>
            <person name="Salamov A."/>
            <person name="Lipzen A."/>
            <person name="Mereny Z."/>
            <person name="Hegedus B."/>
            <person name="Baldrian P."/>
            <person name="Stursova M."/>
            <person name="Weitz H."/>
            <person name="Taylor A."/>
            <person name="Grigoriev I.V."/>
            <person name="Nagy L.G."/>
            <person name="Martin F."/>
            <person name="Kauserud H."/>
        </authorList>
    </citation>
    <scope>NUCLEOTIDE SEQUENCE</scope>
    <source>
        <strain evidence="3">9144</strain>
    </source>
</reference>
<keyword evidence="4" id="KW-1185">Reference proteome</keyword>
<comment type="caution">
    <text evidence="3">The sequence shown here is derived from an EMBL/GenBank/DDBJ whole genome shotgun (WGS) entry which is preliminary data.</text>
</comment>
<feature type="compositionally biased region" description="Basic residues" evidence="1">
    <location>
        <begin position="845"/>
        <end position="854"/>
    </location>
</feature>